<dbReference type="Gene3D" id="3.10.380.20">
    <property type="entry name" value="Novel toxin 21 (CdiA), C-terminal domain"/>
    <property type="match status" value="1"/>
</dbReference>
<dbReference type="InterPro" id="IPR028190">
    <property type="entry name" value="Ntox21"/>
</dbReference>
<organism evidence="3 4">
    <name type="scientific">Glycomyces niveus</name>
    <dbReference type="NCBI Taxonomy" id="2820287"/>
    <lineage>
        <taxon>Bacteria</taxon>
        <taxon>Bacillati</taxon>
        <taxon>Actinomycetota</taxon>
        <taxon>Actinomycetes</taxon>
        <taxon>Glycomycetales</taxon>
        <taxon>Glycomycetaceae</taxon>
        <taxon>Glycomyces</taxon>
    </lineage>
</organism>
<protein>
    <submittedName>
        <fullName evidence="3">Toxin C-terminal domain-containing protein</fullName>
    </submittedName>
</protein>
<name>A0ABS3U1I3_9ACTN</name>
<feature type="region of interest" description="Disordered" evidence="1">
    <location>
        <begin position="24"/>
        <end position="114"/>
    </location>
</feature>
<accession>A0ABS3U1I3</accession>
<dbReference type="RefSeq" id="WP_208495428.1">
    <property type="nucleotide sequence ID" value="NZ_JAGFNP010000003.1"/>
</dbReference>
<dbReference type="Proteomes" id="UP000681341">
    <property type="component" value="Unassembled WGS sequence"/>
</dbReference>
<keyword evidence="4" id="KW-1185">Reference proteome</keyword>
<evidence type="ECO:0000259" key="2">
    <source>
        <dbReference type="Pfam" id="PF15526"/>
    </source>
</evidence>
<dbReference type="CDD" id="cd20685">
    <property type="entry name" value="CdiA-CT_Ecl_RNase-like"/>
    <property type="match status" value="1"/>
</dbReference>
<proteinExistence type="predicted"/>
<dbReference type="InterPro" id="IPR038181">
    <property type="entry name" value="Ntox21_sf"/>
</dbReference>
<feature type="compositionally biased region" description="Basic and acidic residues" evidence="1">
    <location>
        <begin position="46"/>
        <end position="88"/>
    </location>
</feature>
<evidence type="ECO:0000313" key="3">
    <source>
        <dbReference type="EMBL" id="MBO3732643.1"/>
    </source>
</evidence>
<feature type="compositionally biased region" description="Basic residues" evidence="1">
    <location>
        <begin position="25"/>
        <end position="35"/>
    </location>
</feature>
<reference evidence="3 4" key="1">
    <citation type="submission" date="2021-03" db="EMBL/GenBank/DDBJ databases">
        <title>Glycomyces sp. nov., a novel actinomycete isolated from soil.</title>
        <authorList>
            <person name="Yang X."/>
            <person name="Xu X."/>
        </authorList>
    </citation>
    <scope>NUCLEOTIDE SEQUENCE [LARGE SCALE GENOMIC DNA]</scope>
    <source>
        <strain evidence="3 4">NEAU-S30</strain>
    </source>
</reference>
<gene>
    <name evidence="3" type="ORF">J5V16_07395</name>
</gene>
<sequence>MQRRTPGAFRAAIMFAVLLALTGLHARKNKNRRPPKPPVGGQMDQNKQDAESDKARPKGADDPKDPKDSDDPKDDDSTTPKSDTERAAELGYTRRIPAQKAEFDSHGQTVYYNPKTKTYISRDIDGHNTSDGWKMFDRKGRRIGTYDSDLNRLKD</sequence>
<comment type="caution">
    <text evidence="3">The sequence shown here is derived from an EMBL/GenBank/DDBJ whole genome shotgun (WGS) entry which is preliminary data.</text>
</comment>
<evidence type="ECO:0000256" key="1">
    <source>
        <dbReference type="SAM" id="MobiDB-lite"/>
    </source>
</evidence>
<dbReference type="Pfam" id="PF15526">
    <property type="entry name" value="Ntox21"/>
    <property type="match status" value="1"/>
</dbReference>
<dbReference type="EMBL" id="JAGFNP010000003">
    <property type="protein sequence ID" value="MBO3732643.1"/>
    <property type="molecule type" value="Genomic_DNA"/>
</dbReference>
<feature type="domain" description="Novel toxin 21" evidence="2">
    <location>
        <begin position="88"/>
        <end position="153"/>
    </location>
</feature>
<evidence type="ECO:0000313" key="4">
    <source>
        <dbReference type="Proteomes" id="UP000681341"/>
    </source>
</evidence>